<comment type="function">
    <text evidence="5">Bifunctional serine/threonine kinase and phosphorylase involved in the regulation of the pyruvate, phosphate dikinase (PPDK) by catalyzing its phosphorylation/dephosphorylation.</text>
</comment>
<keyword evidence="1 5" id="KW-0723">Serine/threonine-protein kinase</keyword>
<dbReference type="OrthoDB" id="9782201at2"/>
<evidence type="ECO:0000256" key="5">
    <source>
        <dbReference type="HAMAP-Rule" id="MF_00921"/>
    </source>
</evidence>
<evidence type="ECO:0000256" key="3">
    <source>
        <dbReference type="ARBA" id="ARBA00022741"/>
    </source>
</evidence>
<dbReference type="HAMAP" id="MF_00921">
    <property type="entry name" value="PDRP"/>
    <property type="match status" value="1"/>
</dbReference>
<dbReference type="NCBIfam" id="NF003742">
    <property type="entry name" value="PRK05339.1"/>
    <property type="match status" value="1"/>
</dbReference>
<dbReference type="AlphaFoldDB" id="A0A0V8JAA5"/>
<proteinExistence type="inferred from homology"/>
<gene>
    <name evidence="6" type="ORF">AS030_15120</name>
</gene>
<reference evidence="6 7" key="1">
    <citation type="journal article" date="2014" name="Antonie Van Leeuwenhoek">
        <title>Fictibacillus enclensis sp. nov., isolated from marine sediment.</title>
        <authorList>
            <person name="Dastager S.G."/>
            <person name="Mawlankar R."/>
            <person name="Srinivasan K."/>
            <person name="Tang S.K."/>
            <person name="Lee J.C."/>
            <person name="Ramana V.V."/>
            <person name="Shouche Y.S."/>
        </authorList>
    </citation>
    <scope>NUCLEOTIDE SEQUENCE [LARGE SCALE GENOMIC DNA]</scope>
    <source>
        <strain evidence="6 7">NIO-1003</strain>
    </source>
</reference>
<keyword evidence="2 5" id="KW-0808">Transferase</keyword>
<dbReference type="GO" id="GO:0016776">
    <property type="term" value="F:phosphotransferase activity, phosphate group as acceptor"/>
    <property type="evidence" value="ECO:0007669"/>
    <property type="project" value="UniProtKB-UniRule"/>
</dbReference>
<dbReference type="GO" id="GO:0043531">
    <property type="term" value="F:ADP binding"/>
    <property type="evidence" value="ECO:0007669"/>
    <property type="project" value="UniProtKB-UniRule"/>
</dbReference>
<comment type="catalytic activity">
    <reaction evidence="5">
        <text>N(tele)-phospho-L-histidyl/L-threonyl-[pyruvate, phosphate dikinase] + ADP = N(tele)-phospho-L-histidyl/O-phospho-L-threonyl-[pyruvate, phosphate dikinase] + AMP + H(+)</text>
        <dbReference type="Rhea" id="RHEA:43692"/>
        <dbReference type="Rhea" id="RHEA-COMP:10650"/>
        <dbReference type="Rhea" id="RHEA-COMP:10651"/>
        <dbReference type="ChEBI" id="CHEBI:15378"/>
        <dbReference type="ChEBI" id="CHEBI:30013"/>
        <dbReference type="ChEBI" id="CHEBI:61977"/>
        <dbReference type="ChEBI" id="CHEBI:83586"/>
        <dbReference type="ChEBI" id="CHEBI:456215"/>
        <dbReference type="ChEBI" id="CHEBI:456216"/>
        <dbReference type="EC" id="2.7.11.32"/>
    </reaction>
</comment>
<evidence type="ECO:0000313" key="7">
    <source>
        <dbReference type="Proteomes" id="UP000054099"/>
    </source>
</evidence>
<dbReference type="PANTHER" id="PTHR31756">
    <property type="entry name" value="PYRUVATE, PHOSPHATE DIKINASE REGULATORY PROTEIN 1, CHLOROPLASTIC"/>
    <property type="match status" value="1"/>
</dbReference>
<keyword evidence="4 5" id="KW-0418">Kinase</keyword>
<organism evidence="6 7">
    <name type="scientific">Fictibacillus enclensis</name>
    <dbReference type="NCBI Taxonomy" id="1017270"/>
    <lineage>
        <taxon>Bacteria</taxon>
        <taxon>Bacillati</taxon>
        <taxon>Bacillota</taxon>
        <taxon>Bacilli</taxon>
        <taxon>Bacillales</taxon>
        <taxon>Fictibacillaceae</taxon>
        <taxon>Fictibacillus</taxon>
    </lineage>
</organism>
<dbReference type="Proteomes" id="UP000054099">
    <property type="component" value="Unassembled WGS sequence"/>
</dbReference>
<dbReference type="EMBL" id="LNQN01000002">
    <property type="protein sequence ID" value="KSU83860.1"/>
    <property type="molecule type" value="Genomic_DNA"/>
</dbReference>
<dbReference type="GO" id="GO:0005524">
    <property type="term" value="F:ATP binding"/>
    <property type="evidence" value="ECO:0007669"/>
    <property type="project" value="InterPro"/>
</dbReference>
<evidence type="ECO:0000256" key="4">
    <source>
        <dbReference type="ARBA" id="ARBA00022777"/>
    </source>
</evidence>
<evidence type="ECO:0000313" key="6">
    <source>
        <dbReference type="EMBL" id="KSU83860.1"/>
    </source>
</evidence>
<dbReference type="GO" id="GO:0004674">
    <property type="term" value="F:protein serine/threonine kinase activity"/>
    <property type="evidence" value="ECO:0007669"/>
    <property type="project" value="UniProtKB-UniRule"/>
</dbReference>
<protein>
    <recommendedName>
        <fullName evidence="5">Putative pyruvate, phosphate dikinase regulatory protein</fullName>
        <shortName evidence="5">PPDK regulatory protein</shortName>
        <ecNumber evidence="5">2.7.11.32</ecNumber>
        <ecNumber evidence="5">2.7.4.27</ecNumber>
    </recommendedName>
</protein>
<dbReference type="Pfam" id="PF03618">
    <property type="entry name" value="Kinase-PPPase"/>
    <property type="match status" value="1"/>
</dbReference>
<dbReference type="InterPro" id="IPR026565">
    <property type="entry name" value="PPDK_reg"/>
</dbReference>
<sequence length="272" mass="31114">MDTKKIVYVVSDSVGETAELMVKAVAAQFNGGDIEIQNVSFIEDIQDLKNVISVAKYRNSVIAYTIVVPFLKQYLDQRAQEEGIIAIDLMKPLMHAFTEKFHKEPVYQPGLLRKMDENYFRRVEAIEFAVKYDDGQDTRGLSRADIVLIGVSRTSKTPLSMYLANKRFKVANVPLVPEVEPPEEVFHFKKKCIGLIITPDKLNEIRKERLKNLGLTVRAHYANFERIMEELDYAEKIMKRIGCPVIDVSNKAVEETADLILAMLKKERSWIS</sequence>
<keyword evidence="3 5" id="KW-0547">Nucleotide-binding</keyword>
<keyword evidence="7" id="KW-1185">Reference proteome</keyword>
<comment type="catalytic activity">
    <reaction evidence="5">
        <text>N(tele)-phospho-L-histidyl/O-phospho-L-threonyl-[pyruvate, phosphate dikinase] + phosphate + H(+) = N(tele)-phospho-L-histidyl/L-threonyl-[pyruvate, phosphate dikinase] + diphosphate</text>
        <dbReference type="Rhea" id="RHEA:43696"/>
        <dbReference type="Rhea" id="RHEA-COMP:10650"/>
        <dbReference type="Rhea" id="RHEA-COMP:10651"/>
        <dbReference type="ChEBI" id="CHEBI:15378"/>
        <dbReference type="ChEBI" id="CHEBI:30013"/>
        <dbReference type="ChEBI" id="CHEBI:33019"/>
        <dbReference type="ChEBI" id="CHEBI:43474"/>
        <dbReference type="ChEBI" id="CHEBI:61977"/>
        <dbReference type="ChEBI" id="CHEBI:83586"/>
        <dbReference type="EC" id="2.7.4.27"/>
    </reaction>
</comment>
<comment type="caution">
    <text evidence="6">The sequence shown here is derived from an EMBL/GenBank/DDBJ whole genome shotgun (WGS) entry which is preliminary data.</text>
</comment>
<comment type="similarity">
    <text evidence="5">Belongs to the pyruvate, phosphate/water dikinase regulatory protein family. PDRP subfamily.</text>
</comment>
<dbReference type="RefSeq" id="WP_061972787.1">
    <property type="nucleotide sequence ID" value="NZ_FMAV01000002.1"/>
</dbReference>
<name>A0A0V8JAA5_9BACL</name>
<dbReference type="EC" id="2.7.11.32" evidence="5"/>
<evidence type="ECO:0000256" key="1">
    <source>
        <dbReference type="ARBA" id="ARBA00022527"/>
    </source>
</evidence>
<dbReference type="EC" id="2.7.4.27" evidence="5"/>
<dbReference type="PANTHER" id="PTHR31756:SF3">
    <property type="entry name" value="PYRUVATE, PHOSPHATE DIKINASE REGULATORY PROTEIN 1, CHLOROPLASTIC"/>
    <property type="match status" value="1"/>
</dbReference>
<evidence type="ECO:0000256" key="2">
    <source>
        <dbReference type="ARBA" id="ARBA00022679"/>
    </source>
</evidence>
<accession>A0A0V8JAA5</accession>
<feature type="binding site" evidence="5">
    <location>
        <begin position="150"/>
        <end position="157"/>
    </location>
    <ligand>
        <name>ADP</name>
        <dbReference type="ChEBI" id="CHEBI:456216"/>
    </ligand>
</feature>
<dbReference type="InterPro" id="IPR005177">
    <property type="entry name" value="Kinase-pyrophosphorylase"/>
</dbReference>